<reference evidence="1 2" key="1">
    <citation type="submission" date="2018-06" db="EMBL/GenBank/DDBJ databases">
        <authorList>
            <consortium name="Pathogen Informatics"/>
            <person name="Doyle S."/>
        </authorList>
    </citation>
    <scope>NUCLEOTIDE SEQUENCE [LARGE SCALE GENOMIC DNA]</scope>
    <source>
        <strain evidence="1 2">NCTC5047</strain>
    </source>
</reference>
<accession>A0A377X8Q3</accession>
<evidence type="ECO:0000313" key="1">
    <source>
        <dbReference type="EMBL" id="STT72943.1"/>
    </source>
</evidence>
<name>A0A377X8Q3_KLEPN</name>
<sequence>MSRHGVLPEADFYCPIPWEPLEIATPAPSKRPLRRVATLC</sequence>
<dbReference type="Proteomes" id="UP000254340">
    <property type="component" value="Unassembled WGS sequence"/>
</dbReference>
<dbReference type="AlphaFoldDB" id="A0A377X8Q3"/>
<gene>
    <name evidence="1" type="ORF">NCTC5047_00628</name>
</gene>
<protein>
    <submittedName>
        <fullName evidence="1">Acyl-CoA dehydrogenase</fullName>
    </submittedName>
</protein>
<evidence type="ECO:0000313" key="2">
    <source>
        <dbReference type="Proteomes" id="UP000254340"/>
    </source>
</evidence>
<proteinExistence type="predicted"/>
<organism evidence="1 2">
    <name type="scientific">Klebsiella pneumoniae</name>
    <dbReference type="NCBI Taxonomy" id="573"/>
    <lineage>
        <taxon>Bacteria</taxon>
        <taxon>Pseudomonadati</taxon>
        <taxon>Pseudomonadota</taxon>
        <taxon>Gammaproteobacteria</taxon>
        <taxon>Enterobacterales</taxon>
        <taxon>Enterobacteriaceae</taxon>
        <taxon>Klebsiella/Raoultella group</taxon>
        <taxon>Klebsiella</taxon>
        <taxon>Klebsiella pneumoniae complex</taxon>
    </lineage>
</organism>
<dbReference type="EMBL" id="UGLH01000004">
    <property type="protein sequence ID" value="STT72943.1"/>
    <property type="molecule type" value="Genomic_DNA"/>
</dbReference>